<evidence type="ECO:0000256" key="9">
    <source>
        <dbReference type="ARBA" id="ARBA00031586"/>
    </source>
</evidence>
<reference evidence="11" key="1">
    <citation type="journal article" date="2008" name="Mol. Phylogenet. Evol.">
        <title>Complete nucleotide sequences of mitochondrial genomes of two solitary entoprocts, Loxocorone allax and Loxosomella aloxiata: Implications for lophotrochozoan phylogeny.</title>
        <authorList>
            <person name="Yokobori S."/>
            <person name="Iseto T."/>
            <person name="Asakawa S."/>
            <person name="Sasaki T."/>
            <person name="Shimizu N."/>
            <person name="Yamagishi A."/>
            <person name="Oshima T."/>
            <person name="Hirose E."/>
        </authorList>
    </citation>
    <scope>NUCLEOTIDE SEQUENCE</scope>
</reference>
<evidence type="ECO:0000256" key="4">
    <source>
        <dbReference type="ARBA" id="ARBA00022692"/>
    </source>
</evidence>
<keyword evidence="5" id="KW-1278">Translocase</keyword>
<geneLocation type="mitochondrion" evidence="11"/>
<comment type="similarity">
    <text evidence="2">Belongs to the complex I subunit 4L family.</text>
</comment>
<dbReference type="Pfam" id="PF00420">
    <property type="entry name" value="Oxidored_q2"/>
    <property type="match status" value="1"/>
</dbReference>
<gene>
    <name evidence="11" type="primary">nad4l</name>
</gene>
<evidence type="ECO:0000256" key="6">
    <source>
        <dbReference type="ARBA" id="ARBA00022989"/>
    </source>
</evidence>
<keyword evidence="7" id="KW-0520">NAD</keyword>
<keyword evidence="11" id="KW-0496">Mitochondrion</keyword>
<sequence length="98" mass="10758">MMIGGMVLVMYFLFFFSVVTFIINGKHLLSLLLALEAIMMGLFCFSVVIISFLELELFYCLVILTFSACEASIGLSVLVNMINSHGSSSLSSLSLIQC</sequence>
<keyword evidence="4 10" id="KW-0812">Transmembrane</keyword>
<evidence type="ECO:0000256" key="5">
    <source>
        <dbReference type="ARBA" id="ARBA00022967"/>
    </source>
</evidence>
<dbReference type="AlphaFoldDB" id="B1B1W4"/>
<evidence type="ECO:0000256" key="2">
    <source>
        <dbReference type="ARBA" id="ARBA00010519"/>
    </source>
</evidence>
<feature type="transmembrane region" description="Helical" evidence="10">
    <location>
        <begin position="58"/>
        <end position="82"/>
    </location>
</feature>
<evidence type="ECO:0000256" key="7">
    <source>
        <dbReference type="ARBA" id="ARBA00023027"/>
    </source>
</evidence>
<evidence type="ECO:0000256" key="3">
    <source>
        <dbReference type="ARBA" id="ARBA00016612"/>
    </source>
</evidence>
<dbReference type="InterPro" id="IPR039428">
    <property type="entry name" value="NUOK/Mnh_C1-like"/>
</dbReference>
<proteinExistence type="inferred from homology"/>
<evidence type="ECO:0000256" key="10">
    <source>
        <dbReference type="SAM" id="Phobius"/>
    </source>
</evidence>
<keyword evidence="8 10" id="KW-0472">Membrane</keyword>
<name>B1B1W4_LOXAA</name>
<dbReference type="GO" id="GO:0016020">
    <property type="term" value="C:membrane"/>
    <property type="evidence" value="ECO:0007669"/>
    <property type="project" value="UniProtKB-SubCell"/>
</dbReference>
<keyword evidence="6 10" id="KW-1133">Transmembrane helix</keyword>
<evidence type="ECO:0000256" key="8">
    <source>
        <dbReference type="ARBA" id="ARBA00023136"/>
    </source>
</evidence>
<comment type="subcellular location">
    <subcellularLocation>
        <location evidence="1">Membrane</location>
        <topology evidence="1">Multi-pass membrane protein</topology>
    </subcellularLocation>
</comment>
<dbReference type="EMBL" id="AB264799">
    <property type="protein sequence ID" value="BAG12579.1"/>
    <property type="molecule type" value="Genomic_DNA"/>
</dbReference>
<feature type="transmembrane region" description="Helical" evidence="10">
    <location>
        <begin position="31"/>
        <end position="52"/>
    </location>
</feature>
<organism evidence="11">
    <name type="scientific">Loxocorone allax</name>
    <name type="common">Goblet worm</name>
    <name type="synonym">Loxosomella allax</name>
    <dbReference type="NCBI Taxonomy" id="393181"/>
    <lineage>
        <taxon>Eukaryota</taxon>
        <taxon>Metazoa</taxon>
        <taxon>Spiralia</taxon>
        <taxon>Lophotrochozoa</taxon>
        <taxon>Entoprocta</taxon>
        <taxon>Loxosomatidae</taxon>
        <taxon>Loxocorone</taxon>
    </lineage>
</organism>
<protein>
    <recommendedName>
        <fullName evidence="3">NADH-ubiquinone oxidoreductase chain 4L</fullName>
    </recommendedName>
    <alternativeName>
        <fullName evidence="9">NADH dehydrogenase subunit 4L</fullName>
    </alternativeName>
</protein>
<evidence type="ECO:0000313" key="11">
    <source>
        <dbReference type="EMBL" id="BAG12579.1"/>
    </source>
</evidence>
<accession>B1B1W4</accession>
<dbReference type="Gene3D" id="1.10.287.3510">
    <property type="match status" value="1"/>
</dbReference>
<feature type="transmembrane region" description="Helical" evidence="10">
    <location>
        <begin position="6"/>
        <end position="24"/>
    </location>
</feature>
<evidence type="ECO:0000256" key="1">
    <source>
        <dbReference type="ARBA" id="ARBA00004141"/>
    </source>
</evidence>